<dbReference type="Pfam" id="PF00041">
    <property type="entry name" value="fn3"/>
    <property type="match status" value="1"/>
</dbReference>
<dbReference type="PANTHER" id="PTHR46708">
    <property type="entry name" value="TENASCIN"/>
    <property type="match status" value="1"/>
</dbReference>
<dbReference type="PROSITE" id="PS50853">
    <property type="entry name" value="FN3"/>
    <property type="match status" value="2"/>
</dbReference>
<name>A0A1Z8B676_9FLAO</name>
<feature type="non-terminal residue" evidence="3">
    <location>
        <position position="311"/>
    </location>
</feature>
<evidence type="ECO:0000313" key="4">
    <source>
        <dbReference type="Proteomes" id="UP000196102"/>
    </source>
</evidence>
<gene>
    <name evidence="3" type="ORF">A9Q93_04275</name>
</gene>
<dbReference type="CDD" id="cd00063">
    <property type="entry name" value="FN3"/>
    <property type="match status" value="2"/>
</dbReference>
<dbReference type="PANTHER" id="PTHR46708:SF2">
    <property type="entry name" value="FIBRONECTIN TYPE-III DOMAIN-CONTAINING PROTEIN"/>
    <property type="match status" value="1"/>
</dbReference>
<dbReference type="EMBL" id="MAAX01000072">
    <property type="protein sequence ID" value="OUS18060.1"/>
    <property type="molecule type" value="Genomic_DNA"/>
</dbReference>
<sequence>MDTVTNSFITEAIIDLDLTASTWACTSWYSYSLEVNGSVVAEDLCEIASTDLTAYGVDINNLTSVKIFTVNEDAGPDNTTIDVTLDLTYIITTCPPPSGVSISNINPTTANVSWSSNGSETLWNIEVVNLTAGDTATGVATYSGVTVNPYGITSLLPENEYAVYLQSDCGVFNTEPLSGWSNVSNFTTPPTCLPLGAISIDSVTDTQVELSWAQAGSEFVWDIELINTSIVPADTFSFIPNNAGLTTNAPTLTSLVPESDYEFIVRANCGIIDGPSVWTSVYSFTTLPTCQAPIDLVLGAYSNNEITFSWT</sequence>
<dbReference type="SUPFAM" id="SSF49265">
    <property type="entry name" value="Fibronectin type III"/>
    <property type="match status" value="2"/>
</dbReference>
<reference evidence="4" key="1">
    <citation type="journal article" date="2017" name="Proc. Natl. Acad. Sci. U.S.A.">
        <title>Simulation of Deepwater Horizon oil plume reveals substrate specialization within a complex community of hydrocarbon-degraders.</title>
        <authorList>
            <person name="Hu P."/>
            <person name="Dubinsky E.A."/>
            <person name="Probst A.J."/>
            <person name="Wang J."/>
            <person name="Sieber C.M.K."/>
            <person name="Tom L.M."/>
            <person name="Gardinali P."/>
            <person name="Banfield J.F."/>
            <person name="Atlas R.M."/>
            <person name="Andersen G.L."/>
        </authorList>
    </citation>
    <scope>NUCLEOTIDE SEQUENCE [LARGE SCALE GENOMIC DNA]</scope>
</reference>
<evidence type="ECO:0000259" key="2">
    <source>
        <dbReference type="PROSITE" id="PS50853"/>
    </source>
</evidence>
<comment type="caution">
    <text evidence="3">The sequence shown here is derived from an EMBL/GenBank/DDBJ whole genome shotgun (WGS) entry which is preliminary data.</text>
</comment>
<dbReference type="InterPro" id="IPR036116">
    <property type="entry name" value="FN3_sf"/>
</dbReference>
<dbReference type="SMART" id="SM00060">
    <property type="entry name" value="FN3"/>
    <property type="match status" value="2"/>
</dbReference>
<accession>A0A1Z8B676</accession>
<proteinExistence type="predicted"/>
<dbReference type="InterPro" id="IPR050991">
    <property type="entry name" value="ECM_Regulatory_Proteins"/>
</dbReference>
<dbReference type="AlphaFoldDB" id="A0A1Z8B676"/>
<dbReference type="Proteomes" id="UP000196102">
    <property type="component" value="Unassembled WGS sequence"/>
</dbReference>
<dbReference type="Gene3D" id="2.60.40.10">
    <property type="entry name" value="Immunoglobulins"/>
    <property type="match status" value="2"/>
</dbReference>
<organism evidence="3 4">
    <name type="scientific">Nonlabens dokdonensis</name>
    <dbReference type="NCBI Taxonomy" id="328515"/>
    <lineage>
        <taxon>Bacteria</taxon>
        <taxon>Pseudomonadati</taxon>
        <taxon>Bacteroidota</taxon>
        <taxon>Flavobacteriia</taxon>
        <taxon>Flavobacteriales</taxon>
        <taxon>Flavobacteriaceae</taxon>
        <taxon>Nonlabens</taxon>
    </lineage>
</organism>
<keyword evidence="1" id="KW-0677">Repeat</keyword>
<dbReference type="InterPro" id="IPR003961">
    <property type="entry name" value="FN3_dom"/>
</dbReference>
<dbReference type="InterPro" id="IPR013783">
    <property type="entry name" value="Ig-like_fold"/>
</dbReference>
<feature type="domain" description="Fibronectin type-III" evidence="2">
    <location>
        <begin position="194"/>
        <end position="289"/>
    </location>
</feature>
<protein>
    <recommendedName>
        <fullName evidence="2">Fibronectin type-III domain-containing protein</fullName>
    </recommendedName>
</protein>
<feature type="domain" description="Fibronectin type-III" evidence="2">
    <location>
        <begin position="96"/>
        <end position="191"/>
    </location>
</feature>
<evidence type="ECO:0000256" key="1">
    <source>
        <dbReference type="ARBA" id="ARBA00022737"/>
    </source>
</evidence>
<evidence type="ECO:0000313" key="3">
    <source>
        <dbReference type="EMBL" id="OUS18060.1"/>
    </source>
</evidence>